<comment type="subcellular location">
    <subcellularLocation>
        <location evidence="1">Cell inner membrane</location>
        <topology evidence="1">Multi-pass membrane protein</topology>
    </subcellularLocation>
    <subcellularLocation>
        <location evidence="12">Cell membrane</location>
        <topology evidence="12">Multi-pass membrane protein</topology>
    </subcellularLocation>
</comment>
<evidence type="ECO:0000256" key="6">
    <source>
        <dbReference type="ARBA" id="ARBA00022856"/>
    </source>
</evidence>
<feature type="transmembrane region" description="Helical" evidence="12">
    <location>
        <begin position="142"/>
        <end position="163"/>
    </location>
</feature>
<evidence type="ECO:0000256" key="1">
    <source>
        <dbReference type="ARBA" id="ARBA00004429"/>
    </source>
</evidence>
<evidence type="ECO:0000256" key="2">
    <source>
        <dbReference type="ARBA" id="ARBA00022448"/>
    </source>
</evidence>
<evidence type="ECO:0000256" key="11">
    <source>
        <dbReference type="ARBA" id="ARBA00072251"/>
    </source>
</evidence>
<evidence type="ECO:0000256" key="9">
    <source>
        <dbReference type="ARBA" id="ARBA00023136"/>
    </source>
</evidence>
<keyword evidence="6" id="KW-0571">Peptide transport</keyword>
<keyword evidence="4" id="KW-0997">Cell inner membrane</keyword>
<proteinExistence type="inferred from homology"/>
<keyword evidence="15" id="KW-1185">Reference proteome</keyword>
<feature type="transmembrane region" description="Helical" evidence="12">
    <location>
        <begin position="223"/>
        <end position="243"/>
    </location>
</feature>
<evidence type="ECO:0000259" key="13">
    <source>
        <dbReference type="PROSITE" id="PS50928"/>
    </source>
</evidence>
<feature type="domain" description="ABC transmembrane type-1" evidence="13">
    <location>
        <begin position="107"/>
        <end position="299"/>
    </location>
</feature>
<dbReference type="InterPro" id="IPR000515">
    <property type="entry name" value="MetI-like"/>
</dbReference>
<dbReference type="Gene3D" id="1.10.3720.10">
    <property type="entry name" value="MetI-like"/>
    <property type="match status" value="1"/>
</dbReference>
<dbReference type="PANTHER" id="PTHR43386:SF2">
    <property type="entry name" value="OLIGOPEPTIDE TRANSPORT SYSTEM PERMEASE PROTEIN OPPC"/>
    <property type="match status" value="1"/>
</dbReference>
<evidence type="ECO:0000313" key="15">
    <source>
        <dbReference type="Proteomes" id="UP001215216"/>
    </source>
</evidence>
<dbReference type="PANTHER" id="PTHR43386">
    <property type="entry name" value="OLIGOPEPTIDE TRANSPORT SYSTEM PERMEASE PROTEIN APPC"/>
    <property type="match status" value="1"/>
</dbReference>
<keyword evidence="2 12" id="KW-0813">Transport</keyword>
<dbReference type="InterPro" id="IPR035906">
    <property type="entry name" value="MetI-like_sf"/>
</dbReference>
<name>A0ABY8G159_9ACTO</name>
<gene>
    <name evidence="14" type="ORF">P7079_01740</name>
</gene>
<reference evidence="14 15" key="1">
    <citation type="submission" date="2023-03" db="EMBL/GenBank/DDBJ databases">
        <title>Complete genome of Arcanobacterium canis strain DSM 25104 isolated in 2010 from a canine otitis externa in Germany.</title>
        <authorList>
            <person name="Borowiak M."/>
            <person name="Kreitlow A."/>
            <person name="Malorny B."/>
            <person name="Laemmler C."/>
            <person name="Prenger-Berninghoff E."/>
            <person name="Ploetz M."/>
            <person name="Abdulmawjood A."/>
        </authorList>
    </citation>
    <scope>NUCLEOTIDE SEQUENCE [LARGE SCALE GENOMIC DNA]</scope>
    <source>
        <strain evidence="14 15">DSM 25104</strain>
    </source>
</reference>
<evidence type="ECO:0000256" key="5">
    <source>
        <dbReference type="ARBA" id="ARBA00022692"/>
    </source>
</evidence>
<protein>
    <recommendedName>
        <fullName evidence="11">Oligopeptide transport system permease protein OppC</fullName>
    </recommendedName>
</protein>
<evidence type="ECO:0000256" key="8">
    <source>
        <dbReference type="ARBA" id="ARBA00022989"/>
    </source>
</evidence>
<keyword evidence="9 12" id="KW-0472">Membrane</keyword>
<keyword evidence="7" id="KW-0653">Protein transport</keyword>
<keyword evidence="8 12" id="KW-1133">Transmembrane helix</keyword>
<dbReference type="InterPro" id="IPR025966">
    <property type="entry name" value="OppC_N"/>
</dbReference>
<dbReference type="RefSeq" id="WP_278013125.1">
    <property type="nucleotide sequence ID" value="NZ_CP121208.1"/>
</dbReference>
<feature type="transmembrane region" description="Helical" evidence="12">
    <location>
        <begin position="112"/>
        <end position="135"/>
    </location>
</feature>
<dbReference type="InterPro" id="IPR050366">
    <property type="entry name" value="BP-dependent_transpt_permease"/>
</dbReference>
<organism evidence="14 15">
    <name type="scientific">Arcanobacterium canis</name>
    <dbReference type="NCBI Taxonomy" id="999183"/>
    <lineage>
        <taxon>Bacteria</taxon>
        <taxon>Bacillati</taxon>
        <taxon>Actinomycetota</taxon>
        <taxon>Actinomycetes</taxon>
        <taxon>Actinomycetales</taxon>
        <taxon>Actinomycetaceae</taxon>
        <taxon>Arcanobacterium</taxon>
    </lineage>
</organism>
<feature type="transmembrane region" description="Helical" evidence="12">
    <location>
        <begin position="45"/>
        <end position="67"/>
    </location>
</feature>
<accession>A0ABY8G159</accession>
<dbReference type="Pfam" id="PF12911">
    <property type="entry name" value="OppC_N"/>
    <property type="match status" value="1"/>
</dbReference>
<evidence type="ECO:0000256" key="4">
    <source>
        <dbReference type="ARBA" id="ARBA00022519"/>
    </source>
</evidence>
<evidence type="ECO:0000256" key="12">
    <source>
        <dbReference type="RuleBase" id="RU363032"/>
    </source>
</evidence>
<evidence type="ECO:0000313" key="14">
    <source>
        <dbReference type="EMBL" id="WFM83730.1"/>
    </source>
</evidence>
<dbReference type="PROSITE" id="PS50928">
    <property type="entry name" value="ABC_TM1"/>
    <property type="match status" value="1"/>
</dbReference>
<feature type="transmembrane region" description="Helical" evidence="12">
    <location>
        <begin position="249"/>
        <end position="267"/>
    </location>
</feature>
<comment type="similarity">
    <text evidence="10">Belongs to the binding-protein-dependent transport system permease family. OppBC subfamily.</text>
</comment>
<keyword evidence="3" id="KW-1003">Cell membrane</keyword>
<evidence type="ECO:0000256" key="7">
    <source>
        <dbReference type="ARBA" id="ARBA00022927"/>
    </source>
</evidence>
<dbReference type="EMBL" id="CP121208">
    <property type="protein sequence ID" value="WFM83730.1"/>
    <property type="molecule type" value="Genomic_DNA"/>
</dbReference>
<dbReference type="SUPFAM" id="SSF161098">
    <property type="entry name" value="MetI-like"/>
    <property type="match status" value="1"/>
</dbReference>
<dbReference type="Proteomes" id="UP001215216">
    <property type="component" value="Chromosome"/>
</dbReference>
<dbReference type="Pfam" id="PF00528">
    <property type="entry name" value="BPD_transp_1"/>
    <property type="match status" value="1"/>
</dbReference>
<keyword evidence="5 12" id="KW-0812">Transmembrane</keyword>
<sequence length="316" mass="34541">MGNLRTDETREVKAKVSAETQKRVEATQRLTRNQLIVRRFMRNKLAVAGVVGLVALVLLAVFLPYFLQWSYIDRDRVNFLAPPGTEGHIFGTSQEGRDMLALTVEGLRKSMIIGFSVAFLQTSIAALVGSSIAFFGGWVDKVGTWVIDLLLVVPSFLFIAIFSQRFAKSAWSTLFLIVFLAIFSWMLTARVVRAMTMSIKGLDYVHAAKYMSVPSRVIIVKHILPNLSSWLIIDFTLGVVGAVLSETSLSYFGFGVQYPAVSLGSLIGIGQTAALTQPWIFLPPAGALVLMLLCVNFIGDGLRDAIDPSSKSGGQA</sequence>
<feature type="transmembrane region" description="Helical" evidence="12">
    <location>
        <begin position="279"/>
        <end position="299"/>
    </location>
</feature>
<evidence type="ECO:0000256" key="10">
    <source>
        <dbReference type="ARBA" id="ARBA00024202"/>
    </source>
</evidence>
<evidence type="ECO:0000256" key="3">
    <source>
        <dbReference type="ARBA" id="ARBA00022475"/>
    </source>
</evidence>
<dbReference type="CDD" id="cd06261">
    <property type="entry name" value="TM_PBP2"/>
    <property type="match status" value="1"/>
</dbReference>
<feature type="transmembrane region" description="Helical" evidence="12">
    <location>
        <begin position="169"/>
        <end position="192"/>
    </location>
</feature>